<organism evidence="2 3">
    <name type="scientific">Fusarium poae</name>
    <dbReference type="NCBI Taxonomy" id="36050"/>
    <lineage>
        <taxon>Eukaryota</taxon>
        <taxon>Fungi</taxon>
        <taxon>Dikarya</taxon>
        <taxon>Ascomycota</taxon>
        <taxon>Pezizomycotina</taxon>
        <taxon>Sordariomycetes</taxon>
        <taxon>Hypocreomycetidae</taxon>
        <taxon>Hypocreales</taxon>
        <taxon>Nectriaceae</taxon>
        <taxon>Fusarium</taxon>
    </lineage>
</organism>
<dbReference type="PANTHER" id="PTHR35910">
    <property type="entry name" value="2EXR DOMAIN-CONTAINING PROTEIN"/>
    <property type="match status" value="1"/>
</dbReference>
<dbReference type="InterPro" id="IPR045518">
    <property type="entry name" value="2EXR"/>
</dbReference>
<accession>A0A1B8B9K4</accession>
<name>A0A1B8B9K4_FUSPO</name>
<evidence type="ECO:0000313" key="3">
    <source>
        <dbReference type="Proteomes" id="UP000091967"/>
    </source>
</evidence>
<proteinExistence type="predicted"/>
<dbReference type="AlphaFoldDB" id="A0A1B8B9K4"/>
<dbReference type="Pfam" id="PF20150">
    <property type="entry name" value="2EXR"/>
    <property type="match status" value="1"/>
</dbReference>
<gene>
    <name evidence="2" type="ORF">FPOA_03336</name>
</gene>
<reference evidence="2 3" key="1">
    <citation type="submission" date="2016-06" db="EMBL/GenBank/DDBJ databases">
        <title>Living apart together: crosstalk between the core and supernumerary genomes in a fungal plant pathogen.</title>
        <authorList>
            <person name="Vanheule A."/>
            <person name="Audenaert K."/>
            <person name="Warris S."/>
            <person name="Van De Geest H."/>
            <person name="Schijlen E."/>
            <person name="Hofte M."/>
            <person name="De Saeger S."/>
            <person name="Haesaert G."/>
            <person name="Waalwijk C."/>
            <person name="Van Der Lee T."/>
        </authorList>
    </citation>
    <scope>NUCLEOTIDE SEQUENCE [LARGE SCALE GENOMIC DNA]</scope>
    <source>
        <strain evidence="2 3">2516</strain>
    </source>
</reference>
<sequence>MDNIAYYVCRTLWNFVLFPLRQWVLRPSQEQPPSPPSFPLHRLPPEIRDIIWNFTLPDRRVFVVEEFLRYPKSDMEYLGFGFRHPPPVTLQVCYESRAAALRAGFFFKTGKRSLGAWFRPETDMMCFYSVSSLTTSEDRHVQGLDKVLHVGIFSSTFLDFSYGKSSRFMMERPIRAIHSSMPSLETLNYIYIRHERPVEQEICSTDYRSASLSLPLSDATYRRWREMVYKTEDEMRKEIRTGSRY</sequence>
<dbReference type="OrthoDB" id="3561261at2759"/>
<dbReference type="PANTHER" id="PTHR35910:SF6">
    <property type="entry name" value="2EXR DOMAIN-CONTAINING PROTEIN"/>
    <property type="match status" value="1"/>
</dbReference>
<comment type="caution">
    <text evidence="2">The sequence shown here is derived from an EMBL/GenBank/DDBJ whole genome shotgun (WGS) entry which is preliminary data.</text>
</comment>
<evidence type="ECO:0000259" key="1">
    <source>
        <dbReference type="Pfam" id="PF20150"/>
    </source>
</evidence>
<keyword evidence="3" id="KW-1185">Reference proteome</keyword>
<evidence type="ECO:0000313" key="2">
    <source>
        <dbReference type="EMBL" id="OBS29400.1"/>
    </source>
</evidence>
<protein>
    <recommendedName>
        <fullName evidence="1">2EXR domain-containing protein</fullName>
    </recommendedName>
</protein>
<feature type="domain" description="2EXR" evidence="1">
    <location>
        <begin position="42"/>
        <end position="124"/>
    </location>
</feature>
<dbReference type="EMBL" id="LYXU01000001">
    <property type="protein sequence ID" value="OBS29400.1"/>
    <property type="molecule type" value="Genomic_DNA"/>
</dbReference>
<dbReference type="Proteomes" id="UP000091967">
    <property type="component" value="Unassembled WGS sequence"/>
</dbReference>